<keyword evidence="1" id="KW-0812">Transmembrane</keyword>
<reference evidence="3" key="1">
    <citation type="journal article" date="2019" name="Int. J. Syst. Evol. Microbiol.">
        <title>The Global Catalogue of Microorganisms (GCM) 10K type strain sequencing project: providing services to taxonomists for standard genome sequencing and annotation.</title>
        <authorList>
            <consortium name="The Broad Institute Genomics Platform"/>
            <consortium name="The Broad Institute Genome Sequencing Center for Infectious Disease"/>
            <person name="Wu L."/>
            <person name="Ma J."/>
        </authorList>
    </citation>
    <scope>NUCLEOTIDE SEQUENCE [LARGE SCALE GENOMIC DNA]</scope>
    <source>
        <strain evidence="3">CGMCC 1.16455</strain>
    </source>
</reference>
<accession>A0ABW0FGJ0</accession>
<proteinExistence type="predicted"/>
<evidence type="ECO:0000313" key="3">
    <source>
        <dbReference type="Proteomes" id="UP001595937"/>
    </source>
</evidence>
<comment type="caution">
    <text evidence="2">The sequence shown here is derived from an EMBL/GenBank/DDBJ whole genome shotgun (WGS) entry which is preliminary data.</text>
</comment>
<sequence length="94" mass="9671">MIVDPLIPVSDGMGDTRTLLISVAGTVANGALLATVAAVIIGFMMWGFGTALNIPGLATKGVQTFFGAVVCAIVCAGLNSWVAWFGEQAISIWN</sequence>
<organism evidence="2 3">
    <name type="scientific">Brachybacterium tyrofermentans</name>
    <dbReference type="NCBI Taxonomy" id="47848"/>
    <lineage>
        <taxon>Bacteria</taxon>
        <taxon>Bacillati</taxon>
        <taxon>Actinomycetota</taxon>
        <taxon>Actinomycetes</taxon>
        <taxon>Micrococcales</taxon>
        <taxon>Dermabacteraceae</taxon>
        <taxon>Brachybacterium</taxon>
    </lineage>
</organism>
<evidence type="ECO:0000313" key="2">
    <source>
        <dbReference type="EMBL" id="MFC5298387.1"/>
    </source>
</evidence>
<dbReference type="Proteomes" id="UP001595937">
    <property type="component" value="Unassembled WGS sequence"/>
</dbReference>
<feature type="transmembrane region" description="Helical" evidence="1">
    <location>
        <begin position="20"/>
        <end position="44"/>
    </location>
</feature>
<gene>
    <name evidence="2" type="ORF">ACFPK8_12775</name>
</gene>
<name>A0ABW0FGJ0_9MICO</name>
<keyword evidence="1" id="KW-0472">Membrane</keyword>
<keyword evidence="3" id="KW-1185">Reference proteome</keyword>
<evidence type="ECO:0000256" key="1">
    <source>
        <dbReference type="SAM" id="Phobius"/>
    </source>
</evidence>
<keyword evidence="1" id="KW-1133">Transmembrane helix</keyword>
<feature type="transmembrane region" description="Helical" evidence="1">
    <location>
        <begin position="65"/>
        <end position="84"/>
    </location>
</feature>
<dbReference type="RefSeq" id="WP_377802429.1">
    <property type="nucleotide sequence ID" value="NZ_JBHSLN010000051.1"/>
</dbReference>
<dbReference type="EMBL" id="JBHSLN010000051">
    <property type="protein sequence ID" value="MFC5298387.1"/>
    <property type="molecule type" value="Genomic_DNA"/>
</dbReference>
<protein>
    <submittedName>
        <fullName evidence="2">Uncharacterized protein</fullName>
    </submittedName>
</protein>